<dbReference type="Gene3D" id="3.30.1330.80">
    <property type="entry name" value="Hypothetical protein, similar to alpha- acetolactate decarboxylase, domain 2"/>
    <property type="match status" value="1"/>
</dbReference>
<sequence>MDTLTATAAAAAATAASSSAFRDAPQNRSPDLSDVGTATDSAIIPHFPAAPHRPRGRPPGSKNKPKHPVIIARESPGSLRAHAVEIPHGRDVSDCLAELSRRARRGVCVLSARGCVANITLRQGSAGGIVTLHGRLEILSLLGSFLPPPAASAGLTLFLAGTQGQVVGGEVVGALVASGSVVVMAASFGNAAVERIPAIGDEEEGGGGHCNGNYIIERQGFYGLLPAVVARASLTPEFCANLMPASGRQPTKG</sequence>
<dbReference type="AlphaFoldDB" id="A0A835S8S8"/>
<evidence type="ECO:0000313" key="5">
    <source>
        <dbReference type="Proteomes" id="UP000636800"/>
    </source>
</evidence>
<dbReference type="GO" id="GO:0010228">
    <property type="term" value="P:vegetative to reproductive phase transition of meristem"/>
    <property type="evidence" value="ECO:0007669"/>
    <property type="project" value="TreeGrafter"/>
</dbReference>
<dbReference type="SUPFAM" id="SSF117856">
    <property type="entry name" value="AF0104/ALDC/Ptd012-like"/>
    <property type="match status" value="1"/>
</dbReference>
<evidence type="ECO:0000313" key="6">
    <source>
        <dbReference type="Proteomes" id="UP000639772"/>
    </source>
</evidence>
<dbReference type="InterPro" id="IPR005175">
    <property type="entry name" value="PPC_dom"/>
</dbReference>
<organism evidence="4 6">
    <name type="scientific">Vanilla planifolia</name>
    <name type="common">Vanilla</name>
    <dbReference type="NCBI Taxonomy" id="51239"/>
    <lineage>
        <taxon>Eukaryota</taxon>
        <taxon>Viridiplantae</taxon>
        <taxon>Streptophyta</taxon>
        <taxon>Embryophyta</taxon>
        <taxon>Tracheophyta</taxon>
        <taxon>Spermatophyta</taxon>
        <taxon>Magnoliopsida</taxon>
        <taxon>Liliopsida</taxon>
        <taxon>Asparagales</taxon>
        <taxon>Orchidaceae</taxon>
        <taxon>Vanilloideae</taxon>
        <taxon>Vanilleae</taxon>
        <taxon>Vanilla</taxon>
    </lineage>
</organism>
<dbReference type="OrthoDB" id="10560765at2759"/>
<evidence type="ECO:0000313" key="3">
    <source>
        <dbReference type="EMBL" id="KAG0498265.1"/>
    </source>
</evidence>
<dbReference type="GO" id="GO:0005634">
    <property type="term" value="C:nucleus"/>
    <property type="evidence" value="ECO:0007669"/>
    <property type="project" value="TreeGrafter"/>
</dbReference>
<evidence type="ECO:0000313" key="4">
    <source>
        <dbReference type="EMBL" id="KAG0502500.1"/>
    </source>
</evidence>
<gene>
    <name evidence="4" type="ORF">HPP92_002572</name>
    <name evidence="3" type="ORF">HPP92_002956</name>
</gene>
<dbReference type="GO" id="GO:0003700">
    <property type="term" value="F:DNA-binding transcription factor activity"/>
    <property type="evidence" value="ECO:0007669"/>
    <property type="project" value="TreeGrafter"/>
</dbReference>
<keyword evidence="5" id="KW-1185">Reference proteome</keyword>
<evidence type="ECO:0000259" key="2">
    <source>
        <dbReference type="PROSITE" id="PS51742"/>
    </source>
</evidence>
<dbReference type="EMBL" id="JADCNL010000001">
    <property type="protein sequence ID" value="KAG0498265.1"/>
    <property type="molecule type" value="Genomic_DNA"/>
</dbReference>
<feature type="domain" description="PPC" evidence="2">
    <location>
        <begin position="74"/>
        <end position="212"/>
    </location>
</feature>
<dbReference type="PANTHER" id="PTHR31100:SF15">
    <property type="entry name" value="AT-HOOK MOTIF NUCLEAR-LOCALIZED PROTEIN 24-RELATED"/>
    <property type="match status" value="1"/>
</dbReference>
<dbReference type="Proteomes" id="UP000636800">
    <property type="component" value="Chromosome 1"/>
</dbReference>
<accession>A0A835S8S8</accession>
<feature type="compositionally biased region" description="Low complexity" evidence="1">
    <location>
        <begin position="1"/>
        <end position="20"/>
    </location>
</feature>
<dbReference type="PANTHER" id="PTHR31100">
    <property type="entry name" value="AT-HOOK MOTIF NUCLEAR-LOCALIZED PROTEIN 15"/>
    <property type="match status" value="1"/>
</dbReference>
<reference evidence="5 6" key="1">
    <citation type="journal article" date="2020" name="Nat. Food">
        <title>A phased Vanilla planifolia genome enables genetic improvement of flavour and production.</title>
        <authorList>
            <person name="Hasing T."/>
            <person name="Tang H."/>
            <person name="Brym M."/>
            <person name="Khazi F."/>
            <person name="Huang T."/>
            <person name="Chambers A.H."/>
        </authorList>
    </citation>
    <scope>NUCLEOTIDE SEQUENCE [LARGE SCALE GENOMIC DNA]</scope>
    <source>
        <tissue evidence="4">Leaf</tissue>
    </source>
</reference>
<dbReference type="Proteomes" id="UP000639772">
    <property type="component" value="Chromosome 1"/>
</dbReference>
<evidence type="ECO:0000256" key="1">
    <source>
        <dbReference type="SAM" id="MobiDB-lite"/>
    </source>
</evidence>
<protein>
    <recommendedName>
        <fullName evidence="2">PPC domain-containing protein</fullName>
    </recommendedName>
</protein>
<dbReference type="EMBL" id="JADCNM010000001">
    <property type="protein sequence ID" value="KAG0502500.1"/>
    <property type="molecule type" value="Genomic_DNA"/>
</dbReference>
<dbReference type="InterPro" id="IPR014476">
    <property type="entry name" value="AHL15-29"/>
</dbReference>
<comment type="caution">
    <text evidence="4">The sequence shown here is derived from an EMBL/GenBank/DDBJ whole genome shotgun (WGS) entry which is preliminary data.</text>
</comment>
<dbReference type="Pfam" id="PF03479">
    <property type="entry name" value="PCC"/>
    <property type="match status" value="1"/>
</dbReference>
<name>A0A835S8S8_VANPL</name>
<feature type="region of interest" description="Disordered" evidence="1">
    <location>
        <begin position="1"/>
        <end position="68"/>
    </location>
</feature>
<dbReference type="PROSITE" id="PS51742">
    <property type="entry name" value="PPC"/>
    <property type="match status" value="1"/>
</dbReference>
<proteinExistence type="predicted"/>
<feature type="compositionally biased region" description="Polar residues" evidence="1">
    <location>
        <begin position="26"/>
        <end position="40"/>
    </location>
</feature>
<dbReference type="GO" id="GO:0003680">
    <property type="term" value="F:minor groove of adenine-thymine-rich DNA binding"/>
    <property type="evidence" value="ECO:0007669"/>
    <property type="project" value="InterPro"/>
</dbReference>
<dbReference type="CDD" id="cd11378">
    <property type="entry name" value="DUF296"/>
    <property type="match status" value="1"/>
</dbReference>